<dbReference type="Proteomes" id="UP000654304">
    <property type="component" value="Unassembled WGS sequence"/>
</dbReference>
<comment type="caution">
    <text evidence="1">The sequence shown here is derived from an EMBL/GenBank/DDBJ whole genome shotgun (WGS) entry which is preliminary data.</text>
</comment>
<proteinExistence type="predicted"/>
<dbReference type="RefSeq" id="WP_186904488.1">
    <property type="nucleotide sequence ID" value="NZ_JACOGD010000007.1"/>
</dbReference>
<sequence length="74" mass="8469">MPAKFFPDFTSLFLSAGAAGFAVDFHCEILNGIRVQSWKNTIQYLVYKLIADFYIEFHRTILAAFLVLHRTIVA</sequence>
<dbReference type="EMBL" id="JACOGD010000007">
    <property type="protein sequence ID" value="MBC3932886.1"/>
    <property type="molecule type" value="Genomic_DNA"/>
</dbReference>
<keyword evidence="2" id="KW-1185">Reference proteome</keyword>
<gene>
    <name evidence="1" type="ORF">H8K43_14485</name>
</gene>
<evidence type="ECO:0000313" key="1">
    <source>
        <dbReference type="EMBL" id="MBC3932886.1"/>
    </source>
</evidence>
<evidence type="ECO:0000313" key="2">
    <source>
        <dbReference type="Proteomes" id="UP000654304"/>
    </source>
</evidence>
<reference evidence="1 2" key="1">
    <citation type="submission" date="2020-08" db="EMBL/GenBank/DDBJ databases">
        <title>Novel species isolated from subtropical streams in China.</title>
        <authorList>
            <person name="Lu H."/>
        </authorList>
    </citation>
    <scope>NUCLEOTIDE SEQUENCE [LARGE SCALE GENOMIC DNA]</scope>
    <source>
        <strain evidence="1 2">CY22W</strain>
    </source>
</reference>
<name>A0ABR7A7Q7_9BURK</name>
<organism evidence="1 2">
    <name type="scientific">Undibacterium curvum</name>
    <dbReference type="NCBI Taxonomy" id="2762294"/>
    <lineage>
        <taxon>Bacteria</taxon>
        <taxon>Pseudomonadati</taxon>
        <taxon>Pseudomonadota</taxon>
        <taxon>Betaproteobacteria</taxon>
        <taxon>Burkholderiales</taxon>
        <taxon>Oxalobacteraceae</taxon>
        <taxon>Undibacterium</taxon>
    </lineage>
</organism>
<accession>A0ABR7A7Q7</accession>
<protein>
    <submittedName>
        <fullName evidence="1">Uncharacterized protein</fullName>
    </submittedName>
</protein>